<evidence type="ECO:0000313" key="2">
    <source>
        <dbReference type="Proteomes" id="UP001597203"/>
    </source>
</evidence>
<protein>
    <submittedName>
        <fullName evidence="1">Uncharacterized protein</fullName>
    </submittedName>
</protein>
<sequence>MPVIDYSTTPDSNTSVRGINIAENCAAGNINAAIRAIMADIRLMYNGLPDVSNLVTKTGGQFTGNPIFSGRGGYIYHDASTNASGRIFIQPIGGAVPSGMANGDFLMEY</sequence>
<dbReference type="Proteomes" id="UP001597203">
    <property type="component" value="Unassembled WGS sequence"/>
</dbReference>
<keyword evidence="2" id="KW-1185">Reference proteome</keyword>
<reference evidence="2" key="1">
    <citation type="journal article" date="2019" name="Int. J. Syst. Evol. Microbiol.">
        <title>The Global Catalogue of Microorganisms (GCM) 10K type strain sequencing project: providing services to taxonomists for standard genome sequencing and annotation.</title>
        <authorList>
            <consortium name="The Broad Institute Genomics Platform"/>
            <consortium name="The Broad Institute Genome Sequencing Center for Infectious Disease"/>
            <person name="Wu L."/>
            <person name="Ma J."/>
        </authorList>
    </citation>
    <scope>NUCLEOTIDE SEQUENCE [LARGE SCALE GENOMIC DNA]</scope>
    <source>
        <strain evidence="2">CCUG 54329</strain>
    </source>
</reference>
<evidence type="ECO:0000313" key="1">
    <source>
        <dbReference type="EMBL" id="MFD1104268.1"/>
    </source>
</evidence>
<dbReference type="RefSeq" id="WP_380909479.1">
    <property type="nucleotide sequence ID" value="NZ_JBHTLS010000086.1"/>
</dbReference>
<organism evidence="1 2">
    <name type="scientific">Sphingobium olei</name>
    <dbReference type="NCBI Taxonomy" id="420955"/>
    <lineage>
        <taxon>Bacteria</taxon>
        <taxon>Pseudomonadati</taxon>
        <taxon>Pseudomonadota</taxon>
        <taxon>Alphaproteobacteria</taxon>
        <taxon>Sphingomonadales</taxon>
        <taxon>Sphingomonadaceae</taxon>
        <taxon>Sphingobium</taxon>
    </lineage>
</organism>
<dbReference type="EMBL" id="JBHTLS010000086">
    <property type="protein sequence ID" value="MFD1104268.1"/>
    <property type="molecule type" value="Genomic_DNA"/>
</dbReference>
<accession>A0ABW3NZG0</accession>
<gene>
    <name evidence="1" type="ORF">ACFQ24_05140</name>
</gene>
<proteinExistence type="predicted"/>
<name>A0ABW3NZG0_9SPHN</name>
<comment type="caution">
    <text evidence="1">The sequence shown here is derived from an EMBL/GenBank/DDBJ whole genome shotgun (WGS) entry which is preliminary data.</text>
</comment>